<sequence>MPDITPAPDGLGRRVALNRERLGLSREELAERSGIPPTSVEYIEENPVGVTDGALSHLADALDTTPGDLLAGDVERPLDDEPPPPKELAPDECMRLIAPGGVGRIAFDGPAGPSVLPVNYRVHDGVIVFRTRSGGPMDQDLRTGVEGVEMKIGFEVDRIDETRREGWSVLVQGPVHHVAPEELPSVAGVGVEPWAGGERDLYVRIAPSRITGRRILAS</sequence>
<dbReference type="Pfam" id="PF12900">
    <property type="entry name" value="Pyridox_ox_2"/>
    <property type="match status" value="1"/>
</dbReference>
<name>A0ABP6L5T7_9ACTN</name>
<accession>A0ABP6L5T7</accession>
<dbReference type="RefSeq" id="WP_344903481.1">
    <property type="nucleotide sequence ID" value="NZ_BAAAWD010000019.1"/>
</dbReference>
<dbReference type="InterPro" id="IPR010982">
    <property type="entry name" value="Lambda_DNA-bd_dom_sf"/>
</dbReference>
<organism evidence="3 4">
    <name type="scientific">Streptosporangium longisporum</name>
    <dbReference type="NCBI Taxonomy" id="46187"/>
    <lineage>
        <taxon>Bacteria</taxon>
        <taxon>Bacillati</taxon>
        <taxon>Actinomycetota</taxon>
        <taxon>Actinomycetes</taxon>
        <taxon>Streptosporangiales</taxon>
        <taxon>Streptosporangiaceae</taxon>
        <taxon>Streptosporangium</taxon>
    </lineage>
</organism>
<feature type="region of interest" description="Disordered" evidence="1">
    <location>
        <begin position="63"/>
        <end position="88"/>
    </location>
</feature>
<dbReference type="EMBL" id="BAAAWD010000019">
    <property type="protein sequence ID" value="GAA3030972.1"/>
    <property type="molecule type" value="Genomic_DNA"/>
</dbReference>
<evidence type="ECO:0000313" key="4">
    <source>
        <dbReference type="Proteomes" id="UP001499930"/>
    </source>
</evidence>
<dbReference type="Gene3D" id="2.30.110.10">
    <property type="entry name" value="Electron Transport, Fmn-binding Protein, Chain A"/>
    <property type="match status" value="1"/>
</dbReference>
<dbReference type="CDD" id="cd00093">
    <property type="entry name" value="HTH_XRE"/>
    <property type="match status" value="1"/>
</dbReference>
<gene>
    <name evidence="3" type="ORF">GCM10017559_67380</name>
</gene>
<dbReference type="Proteomes" id="UP001499930">
    <property type="component" value="Unassembled WGS sequence"/>
</dbReference>
<dbReference type="InterPro" id="IPR024747">
    <property type="entry name" value="Pyridox_Oxase-rel"/>
</dbReference>
<evidence type="ECO:0000259" key="2">
    <source>
        <dbReference type="PROSITE" id="PS50943"/>
    </source>
</evidence>
<evidence type="ECO:0000256" key="1">
    <source>
        <dbReference type="SAM" id="MobiDB-lite"/>
    </source>
</evidence>
<dbReference type="InterPro" id="IPR012349">
    <property type="entry name" value="Split_barrel_FMN-bd"/>
</dbReference>
<dbReference type="Gene3D" id="1.10.260.40">
    <property type="entry name" value="lambda repressor-like DNA-binding domains"/>
    <property type="match status" value="1"/>
</dbReference>
<evidence type="ECO:0000313" key="3">
    <source>
        <dbReference type="EMBL" id="GAA3030972.1"/>
    </source>
</evidence>
<dbReference type="SMART" id="SM00530">
    <property type="entry name" value="HTH_XRE"/>
    <property type="match status" value="1"/>
</dbReference>
<protein>
    <recommendedName>
        <fullName evidence="2">HTH cro/C1-type domain-containing protein</fullName>
    </recommendedName>
</protein>
<dbReference type="Pfam" id="PF13560">
    <property type="entry name" value="HTH_31"/>
    <property type="match status" value="1"/>
</dbReference>
<keyword evidence="4" id="KW-1185">Reference proteome</keyword>
<proteinExistence type="predicted"/>
<dbReference type="SUPFAM" id="SSF47413">
    <property type="entry name" value="lambda repressor-like DNA-binding domains"/>
    <property type="match status" value="1"/>
</dbReference>
<feature type="domain" description="HTH cro/C1-type" evidence="2">
    <location>
        <begin position="19"/>
        <end position="69"/>
    </location>
</feature>
<reference evidence="4" key="1">
    <citation type="journal article" date="2019" name="Int. J. Syst. Evol. Microbiol.">
        <title>The Global Catalogue of Microorganisms (GCM) 10K type strain sequencing project: providing services to taxonomists for standard genome sequencing and annotation.</title>
        <authorList>
            <consortium name="The Broad Institute Genomics Platform"/>
            <consortium name="The Broad Institute Genome Sequencing Center for Infectious Disease"/>
            <person name="Wu L."/>
            <person name="Ma J."/>
        </authorList>
    </citation>
    <scope>NUCLEOTIDE SEQUENCE [LARGE SCALE GENOMIC DNA]</scope>
    <source>
        <strain evidence="4">JCM 3106</strain>
    </source>
</reference>
<dbReference type="PROSITE" id="PS50943">
    <property type="entry name" value="HTH_CROC1"/>
    <property type="match status" value="1"/>
</dbReference>
<dbReference type="InterPro" id="IPR001387">
    <property type="entry name" value="Cro/C1-type_HTH"/>
</dbReference>
<comment type="caution">
    <text evidence="3">The sequence shown here is derived from an EMBL/GenBank/DDBJ whole genome shotgun (WGS) entry which is preliminary data.</text>
</comment>
<dbReference type="SUPFAM" id="SSF50475">
    <property type="entry name" value="FMN-binding split barrel"/>
    <property type="match status" value="1"/>
</dbReference>